<dbReference type="InterPro" id="IPR018936">
    <property type="entry name" value="PI3/4_kinase_CS"/>
</dbReference>
<feature type="domain" description="PI3K/PI4K catalytic" evidence="3">
    <location>
        <begin position="1591"/>
        <end position="1913"/>
    </location>
</feature>
<dbReference type="GO" id="GO:0005634">
    <property type="term" value="C:nucleus"/>
    <property type="evidence" value="ECO:0007669"/>
    <property type="project" value="TreeGrafter"/>
</dbReference>
<dbReference type="InterPro" id="IPR000403">
    <property type="entry name" value="PI3/4_kinase_cat_dom"/>
</dbReference>
<keyword evidence="2 4" id="KW-0418">Kinase</keyword>
<dbReference type="SMART" id="SM01345">
    <property type="entry name" value="Rapamycin_bind"/>
    <property type="match status" value="1"/>
</dbReference>
<dbReference type="SUPFAM" id="SSF56112">
    <property type="entry name" value="Protein kinase-like (PK-like)"/>
    <property type="match status" value="1"/>
</dbReference>
<dbReference type="PANTHER" id="PTHR11139">
    <property type="entry name" value="ATAXIA TELANGIECTASIA MUTATED ATM -RELATED"/>
    <property type="match status" value="1"/>
</dbReference>
<evidence type="ECO:0000256" key="2">
    <source>
        <dbReference type="ARBA" id="ARBA00022777"/>
    </source>
</evidence>
<dbReference type="Proteomes" id="UP000243006">
    <property type="component" value="Unassembled WGS sequence"/>
</dbReference>
<feature type="non-terminal residue" evidence="4">
    <location>
        <position position="1930"/>
    </location>
</feature>
<dbReference type="GO" id="GO:0000184">
    <property type="term" value="P:nuclear-transcribed mRNA catabolic process, nonsense-mediated decay"/>
    <property type="evidence" value="ECO:0007669"/>
    <property type="project" value="InterPro"/>
</dbReference>
<dbReference type="GO" id="GO:0004674">
    <property type="term" value="F:protein serine/threonine kinase activity"/>
    <property type="evidence" value="ECO:0007669"/>
    <property type="project" value="InterPro"/>
</dbReference>
<name>A0A1Y3EB32_9BILA</name>
<dbReference type="InterPro" id="IPR031559">
    <property type="entry name" value="SMG1"/>
</dbReference>
<gene>
    <name evidence="4" type="ORF">D917_00629</name>
</gene>
<dbReference type="Pfam" id="PF15785">
    <property type="entry name" value="SMG1"/>
    <property type="match status" value="1"/>
</dbReference>
<evidence type="ECO:0000256" key="1">
    <source>
        <dbReference type="ARBA" id="ARBA00022679"/>
    </source>
</evidence>
<dbReference type="Gene3D" id="1.10.1070.11">
    <property type="entry name" value="Phosphatidylinositol 3-/4-kinase, catalytic domain"/>
    <property type="match status" value="1"/>
</dbReference>
<evidence type="ECO:0000259" key="3">
    <source>
        <dbReference type="PROSITE" id="PS50290"/>
    </source>
</evidence>
<dbReference type="InterPro" id="IPR036940">
    <property type="entry name" value="PI3/4_kinase_cat_sf"/>
</dbReference>
<comment type="caution">
    <text evidence="4">The sequence shown here is derived from an EMBL/GenBank/DDBJ whole genome shotgun (WGS) entry which is preliminary data.</text>
</comment>
<dbReference type="EMBL" id="LVZM01022380">
    <property type="protein sequence ID" value="OUC40799.1"/>
    <property type="molecule type" value="Genomic_DNA"/>
</dbReference>
<proteinExistence type="predicted"/>
<keyword evidence="1" id="KW-0808">Transferase</keyword>
<dbReference type="InterPro" id="IPR011009">
    <property type="entry name" value="Kinase-like_dom_sf"/>
</dbReference>
<dbReference type="SMART" id="SM00146">
    <property type="entry name" value="PI3Kc"/>
    <property type="match status" value="1"/>
</dbReference>
<dbReference type="PROSITE" id="PS00916">
    <property type="entry name" value="PI3_4_KINASE_2"/>
    <property type="match status" value="1"/>
</dbReference>
<protein>
    <submittedName>
        <fullName evidence="4">Phosphatidylinositol 3-and 4-kinase</fullName>
    </submittedName>
</protein>
<dbReference type="PROSITE" id="PS50290">
    <property type="entry name" value="PI3_4_KINASE_3"/>
    <property type="match status" value="1"/>
</dbReference>
<sequence length="1930" mass="222228">MTEAVDLSTLWSKIRTILYATDGDVKELVQACEQFKTLFESQANSDGHVQTSISIIDVAVGFNEEFLRCIQSLLLPLTMNAAGGEIVKLFKYLVDRIYDLRFECKQAMLLKIVSELMTTSRVILCFADSLYLLASLFKMQCMGFYYPNTLELFLEIFLRCFGLLIPIVGMPDPRADKKKQSDRLIRVGRKVLHLYFPEDFQRGTNILLALIKVAQDDAEMVPMLTRIAVLMLRTSEGRRSAIVDLATRSIAQLHELLPAGDNSIFVKSIVELVFLFLDPNLTLPYLDIENILELIKQIIVHKDRCLFVVHICALIGPNGILPKLRFHQEATIVRLTMEIYRSLLLLKGDLCSIMSYRMIVGELVVSLEMLACRGEVEGLDQQPLKIEFDNIWNGQLESDVQLSELKFILHFNASLLMLVCRSEAFRWISIANVPDIYSVLTGNSLLSSKWLTVFFPSVHYALLMLLRIYCTSYRHFSSDEILCMLRKQGTYNFHDYVEMIKHKLLYEWINCIFSVVIKDDDFKSAYSADLVELAWAAVTFHCDIIKCKDEFLCMLVQIFYSQFSYPKIVREKLYATILLASCYSCDECVSRGLQDILPEFSYDIVQQERKWKFWLALIFFYFCYLFEIQSSGINEYPGSVWMMALTMLANCCIENRLKTIYGPKSSSILHLVEMTRVASSSDRTQLADQLSAERLHSVQCNFLLYFVEILYKMMYRCYTNIDPQAHGLGSFYRINWNSFDAYFRKIRPLIVGLASRQGEYETVLMWISRLSSSDPILDETPPWGIYSFLLNVVDAYVMLQAAPSVIGFSHWIENKLKIDDQLIKICSHKASEQYEITASMLTDWVMSVESGNNSNPDVVDVLSIQIKYCYEEIVDCFVKLGDWSMAATWLKRGKQSCGVPVYKWQPLVDYIERMANLAANLEKREAKIDGGDGDADQQQLVKKRPTDYRNFLCYVDCTFLNIMENNEFGSDGMEEKLHILLQDLETRRFLYSTYMKPLSLCKDYEIRLDIIKVLENACRWKNWILGPVDTSQLRIDQLTVMYSIFCMTNVLPCGREVCLSDFCTSFAKRARKTGNLNLCLRIWRRHFGCNSTAELCSFLLVLIARYSQALDCAVEVAKLLWEQGRGAGCDQRVDSALKFLTQAVAVAGLVVLASWLGDVQFGKRHLPPPNNDDAEIAFQALFQSRLQQLQTEFDLNDNIADGVALSLAVQFCRTSVKAHHHYVDWLNSIIFSLVEEKEGFHAFRLSSKEKQFITSLLSAKSKVNLDNVLLLLETVRSEQNQLTWNVICPDVRKVCNSSFALEKLHEWWEARHGHLFNLYNTLCESYFVILRNNYPDDFITVDATIQIIRLVTSHYTDLKDCLHDGFSSVDVGCWKPVIPQLFAHLGHRNAGVRTLFADVLCSMAVEFPAMVIYPALAGLSGDESQFRQNCCKRILDCLSELYPQMVRDTTEFVAELKRIILLHDEVWYSLLTSMRPEVARRLRDFYQNQEQQLPISDERKEQLKRGKTLLMKKMLFQILVDLHEVTSKLPQTKSEKIFSETFSPRIGKIVEQVEDENCIDLNKIWDQFCQLHADLAEQTKNKSWLLKMEEISPKLAEMKDTMIPIPGVFENDQPVMIKSVCAEVKILPTKTKPKKFSFVGSNGVKSLGEAVYHARSYAVTPLGQRAGLIQWVDNFVPLFLLYRKWQLRQGGKNVTRPSELFYEKLHTLLSNEGLPVKHMRNRSKCPLPILRKVLDRLIEETPRTILSDAFWIKHVTSESWWKAQVNFARSMAVVAIIGYVIGLGDRHLDNLLVNLETGEVVNIDYNVCFEKGKLLRVPETVPFRLTQNIVNALGISGVEGEFRISCENVLRLFREHKNTFVTLLETFVHDPLIDWRKTYGIGPNGLVVHSILSTIQGDMKLRKYVEQSRDWNKRFFLYRYEECKALWIEN</sequence>
<organism evidence="4 5">
    <name type="scientific">Trichinella nativa</name>
    <dbReference type="NCBI Taxonomy" id="6335"/>
    <lineage>
        <taxon>Eukaryota</taxon>
        <taxon>Metazoa</taxon>
        <taxon>Ecdysozoa</taxon>
        <taxon>Nematoda</taxon>
        <taxon>Enoplea</taxon>
        <taxon>Dorylaimia</taxon>
        <taxon>Trichinellida</taxon>
        <taxon>Trichinellidae</taxon>
        <taxon>Trichinella</taxon>
    </lineage>
</organism>
<evidence type="ECO:0000313" key="4">
    <source>
        <dbReference type="EMBL" id="OUC40799.1"/>
    </source>
</evidence>
<dbReference type="PANTHER" id="PTHR11139:SF71">
    <property type="entry name" value="SERINE_THREONINE-PROTEIN KINASE SMG1"/>
    <property type="match status" value="1"/>
</dbReference>
<reference evidence="4 5" key="1">
    <citation type="submission" date="2015-04" db="EMBL/GenBank/DDBJ databases">
        <title>Draft genome of the roundworm Trichinella nativa.</title>
        <authorList>
            <person name="Mitreva M."/>
        </authorList>
    </citation>
    <scope>NUCLEOTIDE SEQUENCE [LARGE SCALE GENOMIC DNA]</scope>
    <source>
        <strain evidence="4 5">ISS45</strain>
    </source>
</reference>
<accession>A0A1Y3EB32</accession>
<evidence type="ECO:0000313" key="5">
    <source>
        <dbReference type="Proteomes" id="UP000243006"/>
    </source>
</evidence>
<dbReference type="InterPro" id="IPR050517">
    <property type="entry name" value="DDR_Repair_Kinase"/>
</dbReference>
<dbReference type="Pfam" id="PF00454">
    <property type="entry name" value="PI3_PI4_kinase"/>
    <property type="match status" value="1"/>
</dbReference>